<reference evidence="4 5" key="2">
    <citation type="journal article" date="2015" name="Stand. Genomic Sci.">
        <title>Draft genome sequence of Cellulomonas carbonis T26(T) and comparative analysis of six Cellulomonas genomes.</title>
        <authorList>
            <person name="Zhuang W."/>
            <person name="Zhang S."/>
            <person name="Xia X."/>
            <person name="Wang G."/>
        </authorList>
    </citation>
    <scope>NUCLEOTIDE SEQUENCE [LARGE SCALE GENOMIC DNA]</scope>
    <source>
        <strain evidence="4 5">T26</strain>
    </source>
</reference>
<evidence type="ECO:0000313" key="4">
    <source>
        <dbReference type="EMBL" id="KGM09987.1"/>
    </source>
</evidence>
<evidence type="ECO:0000256" key="2">
    <source>
        <dbReference type="SAM" id="SignalP"/>
    </source>
</evidence>
<keyword evidence="5" id="KW-1185">Reference proteome</keyword>
<feature type="domain" description="DUF8094" evidence="3">
    <location>
        <begin position="96"/>
        <end position="327"/>
    </location>
</feature>
<dbReference type="InterPro" id="IPR058407">
    <property type="entry name" value="DUF8094"/>
</dbReference>
<proteinExistence type="predicted"/>
<accession>A0A0A0BQP6</accession>
<feature type="signal peptide" evidence="2">
    <location>
        <begin position="1"/>
        <end position="21"/>
    </location>
</feature>
<evidence type="ECO:0000256" key="1">
    <source>
        <dbReference type="SAM" id="MobiDB-lite"/>
    </source>
</evidence>
<dbReference type="OrthoDB" id="3266092at2"/>
<sequence>MRRARTTTAALALAVALSVGACSTPLPEPEPDAVPASAVPVTSPEHAEDVVGRVLEALAASDESGTIEPVAGRIGGVAERMRTGQLVLAGAGIANNPTSVPTEVQTLVVPTDPEWPRTMLAVSEPPADLTPPVLVALVQQRARDPYRLAAWARLFPGTTLPATAQPSVGTPAPPSDEELLVPREEVLARYIDVVVNGDASAHAATFPADPVRSGLAETRSTFTAAADAGTGTFSETHTPVEGSGLSVATADGGAIVLSTFESAFTLQLQESSITVSAPTIVAYLGTPTLRTSITVTQLTTVAVHVPPAGSTDPLRALGGDTTTVGASGS</sequence>
<protein>
    <recommendedName>
        <fullName evidence="3">DUF8094 domain-containing protein</fullName>
    </recommendedName>
</protein>
<evidence type="ECO:0000259" key="3">
    <source>
        <dbReference type="Pfam" id="PF26366"/>
    </source>
</evidence>
<dbReference type="Pfam" id="PF26366">
    <property type="entry name" value="DUF8094"/>
    <property type="match status" value="1"/>
</dbReference>
<name>A0A0A0BQP6_9CELL</name>
<organism evidence="4 5">
    <name type="scientific">Cellulomonas carbonis T26</name>
    <dbReference type="NCBI Taxonomy" id="947969"/>
    <lineage>
        <taxon>Bacteria</taxon>
        <taxon>Bacillati</taxon>
        <taxon>Actinomycetota</taxon>
        <taxon>Actinomycetes</taxon>
        <taxon>Micrococcales</taxon>
        <taxon>Cellulomonadaceae</taxon>
        <taxon>Cellulomonas</taxon>
    </lineage>
</organism>
<keyword evidence="2" id="KW-0732">Signal</keyword>
<dbReference type="Proteomes" id="UP000029839">
    <property type="component" value="Unassembled WGS sequence"/>
</dbReference>
<dbReference type="AlphaFoldDB" id="A0A0A0BQP6"/>
<feature type="compositionally biased region" description="Polar residues" evidence="1">
    <location>
        <begin position="320"/>
        <end position="329"/>
    </location>
</feature>
<dbReference type="PROSITE" id="PS51257">
    <property type="entry name" value="PROKAR_LIPOPROTEIN"/>
    <property type="match status" value="1"/>
</dbReference>
<feature type="region of interest" description="Disordered" evidence="1">
    <location>
        <begin position="307"/>
        <end position="329"/>
    </location>
</feature>
<feature type="chain" id="PRO_5001967454" description="DUF8094 domain-containing protein" evidence="2">
    <location>
        <begin position="22"/>
        <end position="329"/>
    </location>
</feature>
<dbReference type="EMBL" id="AXCY01000068">
    <property type="protein sequence ID" value="KGM09987.1"/>
    <property type="molecule type" value="Genomic_DNA"/>
</dbReference>
<evidence type="ECO:0000313" key="5">
    <source>
        <dbReference type="Proteomes" id="UP000029839"/>
    </source>
</evidence>
<gene>
    <name evidence="4" type="ORF">N868_17390</name>
</gene>
<reference evidence="4 5" key="1">
    <citation type="submission" date="2013-08" db="EMBL/GenBank/DDBJ databases">
        <title>Genome sequencing of Cellulomonas carbonis T26.</title>
        <authorList>
            <person name="Chen F."/>
            <person name="Li Y."/>
            <person name="Wang G."/>
        </authorList>
    </citation>
    <scope>NUCLEOTIDE SEQUENCE [LARGE SCALE GENOMIC DNA]</scope>
    <source>
        <strain evidence="4 5">T26</strain>
    </source>
</reference>
<dbReference type="RefSeq" id="WP_043607762.1">
    <property type="nucleotide sequence ID" value="NZ_AXCY01000068.1"/>
</dbReference>
<comment type="caution">
    <text evidence="4">The sequence shown here is derived from an EMBL/GenBank/DDBJ whole genome shotgun (WGS) entry which is preliminary data.</text>
</comment>